<reference evidence="1" key="1">
    <citation type="submission" date="2020-02" db="EMBL/GenBank/DDBJ databases">
        <authorList>
            <person name="Meier V. D."/>
        </authorList>
    </citation>
    <scope>NUCLEOTIDE SEQUENCE</scope>
    <source>
        <strain evidence="1">AVDCRST_MAG23</strain>
    </source>
</reference>
<gene>
    <name evidence="1" type="ORF">AVDCRST_MAG23-930</name>
</gene>
<evidence type="ECO:0000313" key="1">
    <source>
        <dbReference type="EMBL" id="CAA9529396.1"/>
    </source>
</evidence>
<dbReference type="AlphaFoldDB" id="A0A6J4TRU5"/>
<dbReference type="EMBL" id="CADCWD010000033">
    <property type="protein sequence ID" value="CAA9529396.1"/>
    <property type="molecule type" value="Genomic_DNA"/>
</dbReference>
<protein>
    <submittedName>
        <fullName evidence="1">Uncharacterized protein</fullName>
    </submittedName>
</protein>
<sequence>MTQNLSTIGPQPIEPALRATLEHLAPFTAGLAEPWWLFGSARRCFARC</sequence>
<name>A0A6J4TRU5_9SPHN</name>
<organism evidence="1">
    <name type="scientific">uncultured Sphingosinicella sp</name>
    <dbReference type="NCBI Taxonomy" id="478748"/>
    <lineage>
        <taxon>Bacteria</taxon>
        <taxon>Pseudomonadati</taxon>
        <taxon>Pseudomonadota</taxon>
        <taxon>Alphaproteobacteria</taxon>
        <taxon>Sphingomonadales</taxon>
        <taxon>Sphingosinicellaceae</taxon>
        <taxon>Sphingosinicella</taxon>
        <taxon>environmental samples</taxon>
    </lineage>
</organism>
<accession>A0A6J4TRU5</accession>
<proteinExistence type="predicted"/>